<gene>
    <name evidence="6" type="ORF">ADUPG1_006528</name>
</gene>
<comment type="caution">
    <text evidence="6">The sequence shown here is derived from an EMBL/GenBank/DDBJ whole genome shotgun (WGS) entry which is preliminary data.</text>
</comment>
<dbReference type="PANTHER" id="PTHR20855">
    <property type="entry name" value="ADIPOR/PROGESTIN RECEPTOR-RELATED"/>
    <property type="match status" value="1"/>
</dbReference>
<keyword evidence="2 5" id="KW-0812">Transmembrane</keyword>
<feature type="transmembrane region" description="Helical" evidence="5">
    <location>
        <begin position="319"/>
        <end position="339"/>
    </location>
</feature>
<feature type="transmembrane region" description="Helical" evidence="5">
    <location>
        <begin position="251"/>
        <end position="278"/>
    </location>
</feature>
<evidence type="ECO:0000256" key="2">
    <source>
        <dbReference type="ARBA" id="ARBA00022692"/>
    </source>
</evidence>
<evidence type="ECO:0000256" key="5">
    <source>
        <dbReference type="SAM" id="Phobius"/>
    </source>
</evidence>
<organism evidence="6 7">
    <name type="scientific">Aduncisulcus paluster</name>
    <dbReference type="NCBI Taxonomy" id="2918883"/>
    <lineage>
        <taxon>Eukaryota</taxon>
        <taxon>Metamonada</taxon>
        <taxon>Carpediemonas-like organisms</taxon>
        <taxon>Aduncisulcus</taxon>
    </lineage>
</organism>
<keyword evidence="3 5" id="KW-1133">Transmembrane helix</keyword>
<feature type="transmembrane region" description="Helical" evidence="5">
    <location>
        <begin position="346"/>
        <end position="363"/>
    </location>
</feature>
<reference evidence="6" key="1">
    <citation type="submission" date="2022-03" db="EMBL/GenBank/DDBJ databases">
        <title>Draft genome sequence of Aduncisulcus paluster, a free-living microaerophilic Fornicata.</title>
        <authorList>
            <person name="Yuyama I."/>
            <person name="Kume K."/>
            <person name="Tamura T."/>
            <person name="Inagaki Y."/>
            <person name="Hashimoto T."/>
        </authorList>
    </citation>
    <scope>NUCLEOTIDE SEQUENCE</scope>
    <source>
        <strain evidence="6">NY0171</strain>
    </source>
</reference>
<evidence type="ECO:0000313" key="7">
    <source>
        <dbReference type="Proteomes" id="UP001057375"/>
    </source>
</evidence>
<feature type="transmembrane region" description="Helical" evidence="5">
    <location>
        <begin position="290"/>
        <end position="313"/>
    </location>
</feature>
<comment type="subcellular location">
    <subcellularLocation>
        <location evidence="1">Membrane</location>
        <topology evidence="1">Multi-pass membrane protein</topology>
    </subcellularLocation>
</comment>
<evidence type="ECO:0000256" key="4">
    <source>
        <dbReference type="ARBA" id="ARBA00023136"/>
    </source>
</evidence>
<dbReference type="Pfam" id="PF03006">
    <property type="entry name" value="HlyIII"/>
    <property type="match status" value="1"/>
</dbReference>
<dbReference type="InterPro" id="IPR004254">
    <property type="entry name" value="AdipoR/HlyIII-related"/>
</dbReference>
<keyword evidence="4 5" id="KW-0472">Membrane</keyword>
<feature type="transmembrane region" description="Helical" evidence="5">
    <location>
        <begin position="375"/>
        <end position="392"/>
    </location>
</feature>
<protein>
    <submittedName>
        <fullName evidence="6">AdipoR/Haemolysin-III-related like protein</fullName>
    </submittedName>
</protein>
<dbReference type="EMBL" id="BQXS01009975">
    <property type="protein sequence ID" value="GKT32350.1"/>
    <property type="molecule type" value="Genomic_DNA"/>
</dbReference>
<evidence type="ECO:0000256" key="1">
    <source>
        <dbReference type="ARBA" id="ARBA00004141"/>
    </source>
</evidence>
<name>A0ABQ5KN41_9EUKA</name>
<dbReference type="PANTHER" id="PTHR20855:SF3">
    <property type="entry name" value="LD03007P"/>
    <property type="match status" value="1"/>
</dbReference>
<accession>A0ABQ5KN41</accession>
<sequence length="435" mass="49446">MFKDSKIQSKLHKKEQRYHLKTIRIAKKAVKKRRKEEIKKNRKKRYIEVDLDISDDFTDDTDVVDVEKPIDVLQAEVEMEGHFDDVRDENGCLPSVPSGCMVLPAPNVKANKVRYGRGTLRATCFCEDDPTHNNDFVVPVQALQIPLEDVRKRYRVPVDADGKVITINGEAQAQEILSMETLPELQHLAKHNPEKLHRHQIRALVRQTNYLPSAITDEVFNTSSHLISDILAIIGAIMLCSQAYAQGKLRHFFSFLIYGLMLVMVFTCSTLHHGVGLWGISIKIYNTLRLLDHLAIFLLIAGCVTPPSLIIGANSTLCLVALILVWIIALGGMAIKLIYKHFVSQCFFNVLYVLMGFCFILVIPDMYKKCGWETILWAIGGAVWYLVGLVPFQMEKPVIIPGKFAGHEIWHVFVSMGALFHFIMLYRLVLPYNIE</sequence>
<evidence type="ECO:0000256" key="3">
    <source>
        <dbReference type="ARBA" id="ARBA00022989"/>
    </source>
</evidence>
<dbReference type="Proteomes" id="UP001057375">
    <property type="component" value="Unassembled WGS sequence"/>
</dbReference>
<feature type="transmembrane region" description="Helical" evidence="5">
    <location>
        <begin position="412"/>
        <end position="429"/>
    </location>
</feature>
<proteinExistence type="predicted"/>
<evidence type="ECO:0000313" key="6">
    <source>
        <dbReference type="EMBL" id="GKT32350.1"/>
    </source>
</evidence>
<keyword evidence="7" id="KW-1185">Reference proteome</keyword>